<proteinExistence type="inferred from homology"/>
<evidence type="ECO:0000313" key="7">
    <source>
        <dbReference type="EMBL" id="TDM04660.1"/>
    </source>
</evidence>
<keyword evidence="8" id="KW-1185">Reference proteome</keyword>
<dbReference type="PANTHER" id="PTHR35791">
    <property type="entry name" value="UPF0754 MEMBRANE PROTEIN YHEB"/>
    <property type="match status" value="1"/>
</dbReference>
<keyword evidence="4 6" id="KW-1133">Transmembrane helix</keyword>
<evidence type="ECO:0000313" key="8">
    <source>
        <dbReference type="Proteomes" id="UP000295280"/>
    </source>
</evidence>
<sequence length="373" mass="42806">MQPVLLVLFMGLIGALIGGFTNYIAIKMLFRPYHPVYLFGRQLPFTPGLIPKRRDELSVKIGEMVTNHLLTPDVFKQKVLTPDTRHFLERLLRQQVETLKEERYTIKYFADQWNYSIEEQVSAQIEEKVRTVLSQLALTQSFNELLPAAAQDTLTKKVGGASVLLLDKFQDYVRSDKGYQDILNMVETFFMQKGKLISMLQMFMTAEAIADRVQREMLKLTDEDKIKNIIQSEVDKEYGRLMTTAPIDYIEESKIQQLISQTAATITKRLNVQHYTRTPLIRLLPEAFAYVEAKGIDRLLDTGLMHLADNIPVILEKIHLSELIKEQIDRFELSFIEKLIIEISNKELKLITLLGFLLGGIIGLLQGVIALFI</sequence>
<dbReference type="EMBL" id="SCWD01000001">
    <property type="protein sequence ID" value="TDM04660.1"/>
    <property type="molecule type" value="Genomic_DNA"/>
</dbReference>
<evidence type="ECO:0000256" key="1">
    <source>
        <dbReference type="ARBA" id="ARBA00004308"/>
    </source>
</evidence>
<evidence type="ECO:0000256" key="3">
    <source>
        <dbReference type="ARBA" id="ARBA00022692"/>
    </source>
</evidence>
<dbReference type="RefSeq" id="WP_133417519.1">
    <property type="nucleotide sequence ID" value="NZ_SCWD01000001.1"/>
</dbReference>
<organism evidence="7 8">
    <name type="scientific">Macrococcus carouselicus</name>
    <dbReference type="NCBI Taxonomy" id="69969"/>
    <lineage>
        <taxon>Bacteria</taxon>
        <taxon>Bacillati</taxon>
        <taxon>Bacillota</taxon>
        <taxon>Bacilli</taxon>
        <taxon>Bacillales</taxon>
        <taxon>Staphylococcaceae</taxon>
        <taxon>Macrococcus</taxon>
    </lineage>
</organism>
<comment type="subcellular location">
    <subcellularLocation>
        <location evidence="1">Endomembrane system</location>
    </subcellularLocation>
</comment>
<protein>
    <submittedName>
        <fullName evidence="7">DUF445 family protein</fullName>
    </submittedName>
</protein>
<dbReference type="PANTHER" id="PTHR35791:SF1">
    <property type="entry name" value="UPF0754 MEMBRANE PROTEIN YHEB"/>
    <property type="match status" value="1"/>
</dbReference>
<accession>A0A9Q8CM41</accession>
<feature type="transmembrane region" description="Helical" evidence="6">
    <location>
        <begin position="6"/>
        <end position="25"/>
    </location>
</feature>
<evidence type="ECO:0000256" key="6">
    <source>
        <dbReference type="SAM" id="Phobius"/>
    </source>
</evidence>
<comment type="similarity">
    <text evidence="2">Belongs to the UPF0754 family.</text>
</comment>
<gene>
    <name evidence="7" type="ORF">ERX40_05720</name>
</gene>
<feature type="transmembrane region" description="Helical" evidence="6">
    <location>
        <begin position="350"/>
        <end position="372"/>
    </location>
</feature>
<comment type="caution">
    <text evidence="7">The sequence shown here is derived from an EMBL/GenBank/DDBJ whole genome shotgun (WGS) entry which is preliminary data.</text>
</comment>
<evidence type="ECO:0000256" key="4">
    <source>
        <dbReference type="ARBA" id="ARBA00022989"/>
    </source>
</evidence>
<dbReference type="AlphaFoldDB" id="A0A9Q8CM41"/>
<evidence type="ECO:0000256" key="2">
    <source>
        <dbReference type="ARBA" id="ARBA00008053"/>
    </source>
</evidence>
<dbReference type="Pfam" id="PF04286">
    <property type="entry name" value="DUF445"/>
    <property type="match status" value="1"/>
</dbReference>
<evidence type="ECO:0000256" key="5">
    <source>
        <dbReference type="ARBA" id="ARBA00023136"/>
    </source>
</evidence>
<dbReference type="InterPro" id="IPR007383">
    <property type="entry name" value="DUF445"/>
</dbReference>
<dbReference type="OrthoDB" id="9787430at2"/>
<dbReference type="GO" id="GO:0012505">
    <property type="term" value="C:endomembrane system"/>
    <property type="evidence" value="ECO:0007669"/>
    <property type="project" value="UniProtKB-SubCell"/>
</dbReference>
<reference evidence="7 8" key="1">
    <citation type="submission" date="2019-01" db="EMBL/GenBank/DDBJ databases">
        <title>Draft genome sequences of the type strains of six Macrococcus species.</title>
        <authorList>
            <person name="Mazhar S."/>
            <person name="Altermann E."/>
            <person name="Hill C."/>
            <person name="Mcauliffe O."/>
        </authorList>
    </citation>
    <scope>NUCLEOTIDE SEQUENCE [LARGE SCALE GENOMIC DNA]</scope>
    <source>
        <strain evidence="7 8">ATCC 51828</strain>
    </source>
</reference>
<dbReference type="Proteomes" id="UP000295280">
    <property type="component" value="Unassembled WGS sequence"/>
</dbReference>
<keyword evidence="5 6" id="KW-0472">Membrane</keyword>
<keyword evidence="3 6" id="KW-0812">Transmembrane</keyword>
<name>A0A9Q8CM41_9STAP</name>